<accession>A0A1M6L8L7</accession>
<gene>
    <name evidence="1" type="ORF">SAMN02745146_3667</name>
</gene>
<organism evidence="1 2">
    <name type="scientific">Hymenobacter daecheongensis DSM 21074</name>
    <dbReference type="NCBI Taxonomy" id="1121955"/>
    <lineage>
        <taxon>Bacteria</taxon>
        <taxon>Pseudomonadati</taxon>
        <taxon>Bacteroidota</taxon>
        <taxon>Cytophagia</taxon>
        <taxon>Cytophagales</taxon>
        <taxon>Hymenobacteraceae</taxon>
        <taxon>Hymenobacter</taxon>
    </lineage>
</organism>
<evidence type="ECO:0000313" key="2">
    <source>
        <dbReference type="Proteomes" id="UP000184418"/>
    </source>
</evidence>
<proteinExistence type="predicted"/>
<dbReference type="AlphaFoldDB" id="A0A1M6L8L7"/>
<sequence>MLHTPGLSIHYRPDLDLLTARWLQDSDLPTLQAEYATLLAAGQTHQATRWLMDVRRREAPSLEATTWVTQQWLPQAVATMLPARLRLAYFISPARAEVLRTNSALQPLVRETLARIHDYEMEVFGDEGEAVRWLLA</sequence>
<dbReference type="Proteomes" id="UP000184418">
    <property type="component" value="Unassembled WGS sequence"/>
</dbReference>
<dbReference type="EMBL" id="FQYN01000009">
    <property type="protein sequence ID" value="SHJ67536.1"/>
    <property type="molecule type" value="Genomic_DNA"/>
</dbReference>
<keyword evidence="2" id="KW-1185">Reference proteome</keyword>
<reference evidence="1 2" key="1">
    <citation type="submission" date="2016-11" db="EMBL/GenBank/DDBJ databases">
        <authorList>
            <person name="Jaros S."/>
            <person name="Januszkiewicz K."/>
            <person name="Wedrychowicz H."/>
        </authorList>
    </citation>
    <scope>NUCLEOTIDE SEQUENCE [LARGE SCALE GENOMIC DNA]</scope>
    <source>
        <strain evidence="1 2">DSM 21074</strain>
    </source>
</reference>
<dbReference type="OrthoDB" id="884362at2"/>
<name>A0A1M6L8L7_9BACT</name>
<dbReference type="RefSeq" id="WP_073111897.1">
    <property type="nucleotide sequence ID" value="NZ_FQYN01000009.1"/>
</dbReference>
<protein>
    <recommendedName>
        <fullName evidence="3">SpoIIAA-like</fullName>
    </recommendedName>
</protein>
<evidence type="ECO:0000313" key="1">
    <source>
        <dbReference type="EMBL" id="SHJ67536.1"/>
    </source>
</evidence>
<evidence type="ECO:0008006" key="3">
    <source>
        <dbReference type="Google" id="ProtNLM"/>
    </source>
</evidence>